<comment type="caution">
    <text evidence="10">The sequence shown here is derived from an EMBL/GenBank/DDBJ whole genome shotgun (WGS) entry which is preliminary data.</text>
</comment>
<dbReference type="Pfam" id="PF00394">
    <property type="entry name" value="Cu-oxidase"/>
    <property type="match status" value="1"/>
</dbReference>
<evidence type="ECO:0000256" key="3">
    <source>
        <dbReference type="ARBA" id="ARBA00023002"/>
    </source>
</evidence>
<proteinExistence type="inferred from homology"/>
<dbReference type="Pfam" id="PF07731">
    <property type="entry name" value="Cu-oxidase_2"/>
    <property type="match status" value="1"/>
</dbReference>
<accession>A0A8H3KRR3</accession>
<dbReference type="CDD" id="cd13857">
    <property type="entry name" value="CuRO_1_Diphenol_Ox"/>
    <property type="match status" value="1"/>
</dbReference>
<comment type="similarity">
    <text evidence="1">Belongs to the multicopper oxidase family.</text>
</comment>
<evidence type="ECO:0000256" key="6">
    <source>
        <dbReference type="SAM" id="SignalP"/>
    </source>
</evidence>
<dbReference type="SUPFAM" id="SSF49503">
    <property type="entry name" value="Cupredoxins"/>
    <property type="match status" value="3"/>
</dbReference>
<dbReference type="PANTHER" id="PTHR11709">
    <property type="entry name" value="MULTI-COPPER OXIDASE"/>
    <property type="match status" value="1"/>
</dbReference>
<keyword evidence="4" id="KW-0186">Copper</keyword>
<evidence type="ECO:0000256" key="4">
    <source>
        <dbReference type="ARBA" id="ARBA00023008"/>
    </source>
</evidence>
<dbReference type="EMBL" id="BLAL01000004">
    <property type="protein sequence ID" value="GES72913.1"/>
    <property type="molecule type" value="Genomic_DNA"/>
</dbReference>
<dbReference type="InterPro" id="IPR011706">
    <property type="entry name" value="Cu-oxidase_C"/>
</dbReference>
<dbReference type="PANTHER" id="PTHR11709:SF511">
    <property type="entry name" value="LACCASE"/>
    <property type="match status" value="1"/>
</dbReference>
<reference evidence="10" key="1">
    <citation type="submission" date="2019-10" db="EMBL/GenBank/DDBJ databases">
        <title>Conservation and host-specific expression of non-tandemly repeated heterogenous ribosome RNA gene in arbuscular mycorrhizal fungi.</title>
        <authorList>
            <person name="Maeda T."/>
            <person name="Kobayashi Y."/>
            <person name="Nakagawa T."/>
            <person name="Ezawa T."/>
            <person name="Yamaguchi K."/>
            <person name="Bino T."/>
            <person name="Nishimoto Y."/>
            <person name="Shigenobu S."/>
            <person name="Kawaguchi M."/>
        </authorList>
    </citation>
    <scope>NUCLEOTIDE SEQUENCE</scope>
    <source>
        <strain evidence="10">HR1</strain>
    </source>
</reference>
<sequence>MRITSILNIIILFSLCATIINAVPTFEKRQEGPSDPDFNTNIFTSFKPLETTPSPITREYTLVLARTPLAPDGFQRFVWTANGQYPGPTIRANKGDRFIIHVQNNLGEFATIHWHGLFQKTTTFYDGVAGLTQCLIQDGTTFTYNFTAGDQYGTYWWHSHYSAQYADGLRGPLIIHDPNDPYLNDYDEEFVMTLSDWHHTESEQLIKLRMSPGYTGFNPIPDAGLISGRGRYDCSKAPPGSNCTQDNPLAVYSVEKGKRYRFRIINSSAEAPYTFSIDQHPLRIIEVEVTADKDVSNFWIRATIVKQCIHVSPQTININSALNYQVTGILRYVGAPDEYPNTQEWDEKILNCRDVDHNLLKLNPPRPPPQTVTDNFTLVITFAPTQDGVGHAMINGSPFIPELDDPTTNKLMYGGDETPDQLDKDQNAFVYDTENGAVEISLVNENIAPHPFHLHGHNFFVMGHGDGNTPDPSQFNLVDPAVRDTVTVLGNSWTTLRYYIDNPGIWAFHCHIEWHVEMGMLGQVVERPSELKGDPIPPQIKSICPPDPDDNNNNQAAAPKRRTLNFTKDKRTGFWTEKGRKRFILQKFYFIIRDFSSIKGKENYVIGYWLSNKWLSISKLNSPRTIIITESMSLAIRLRRITETDRIFLEMERHAYSYRNVLGLVRSSCPRVTRFAFNKKKTH</sequence>
<keyword evidence="2" id="KW-0479">Metal-binding</keyword>
<evidence type="ECO:0000259" key="9">
    <source>
        <dbReference type="Pfam" id="PF07732"/>
    </source>
</evidence>
<dbReference type="GO" id="GO:0005507">
    <property type="term" value="F:copper ion binding"/>
    <property type="evidence" value="ECO:0007669"/>
    <property type="project" value="InterPro"/>
</dbReference>
<evidence type="ECO:0000313" key="11">
    <source>
        <dbReference type="Proteomes" id="UP000615446"/>
    </source>
</evidence>
<dbReference type="OrthoDB" id="2121828at2759"/>
<dbReference type="AlphaFoldDB" id="A0A8H3KRR3"/>
<feature type="domain" description="Plastocyanin-like" evidence="9">
    <location>
        <begin position="69"/>
        <end position="179"/>
    </location>
</feature>
<evidence type="ECO:0000256" key="5">
    <source>
        <dbReference type="SAM" id="MobiDB-lite"/>
    </source>
</evidence>
<organism evidence="10 11">
    <name type="scientific">Rhizophagus clarus</name>
    <dbReference type="NCBI Taxonomy" id="94130"/>
    <lineage>
        <taxon>Eukaryota</taxon>
        <taxon>Fungi</taxon>
        <taxon>Fungi incertae sedis</taxon>
        <taxon>Mucoromycota</taxon>
        <taxon>Glomeromycotina</taxon>
        <taxon>Glomeromycetes</taxon>
        <taxon>Glomerales</taxon>
        <taxon>Glomeraceae</taxon>
        <taxon>Rhizophagus</taxon>
    </lineage>
</organism>
<dbReference type="Proteomes" id="UP000615446">
    <property type="component" value="Unassembled WGS sequence"/>
</dbReference>
<evidence type="ECO:0000259" key="8">
    <source>
        <dbReference type="Pfam" id="PF07731"/>
    </source>
</evidence>
<evidence type="ECO:0000256" key="1">
    <source>
        <dbReference type="ARBA" id="ARBA00010609"/>
    </source>
</evidence>
<dbReference type="InterPro" id="IPR008972">
    <property type="entry name" value="Cupredoxin"/>
</dbReference>
<keyword evidence="3" id="KW-0560">Oxidoreductase</keyword>
<keyword evidence="6" id="KW-0732">Signal</keyword>
<feature type="domain" description="Plastocyanin-like" evidence="8">
    <location>
        <begin position="418"/>
        <end position="529"/>
    </location>
</feature>
<gene>
    <name evidence="10" type="ORF">RCL2_000045600</name>
</gene>
<evidence type="ECO:0000259" key="7">
    <source>
        <dbReference type="Pfam" id="PF00394"/>
    </source>
</evidence>
<dbReference type="InterPro" id="IPR001117">
    <property type="entry name" value="Cu-oxidase_2nd"/>
</dbReference>
<evidence type="ECO:0000256" key="2">
    <source>
        <dbReference type="ARBA" id="ARBA00022723"/>
    </source>
</evidence>
<dbReference type="GO" id="GO:0016491">
    <property type="term" value="F:oxidoreductase activity"/>
    <property type="evidence" value="ECO:0007669"/>
    <property type="project" value="UniProtKB-KW"/>
</dbReference>
<dbReference type="InterPro" id="IPR045087">
    <property type="entry name" value="Cu-oxidase_fam"/>
</dbReference>
<feature type="region of interest" description="Disordered" evidence="5">
    <location>
        <begin position="541"/>
        <end position="561"/>
    </location>
</feature>
<dbReference type="InterPro" id="IPR011707">
    <property type="entry name" value="Cu-oxidase-like_N"/>
</dbReference>
<name>A0A8H3KRR3_9GLOM</name>
<feature type="domain" description="Plastocyanin-like" evidence="7">
    <location>
        <begin position="188"/>
        <end position="289"/>
    </location>
</feature>
<dbReference type="Pfam" id="PF07732">
    <property type="entry name" value="Cu-oxidase_3"/>
    <property type="match status" value="1"/>
</dbReference>
<dbReference type="PROSITE" id="PS00079">
    <property type="entry name" value="MULTICOPPER_OXIDASE1"/>
    <property type="match status" value="2"/>
</dbReference>
<protein>
    <submittedName>
        <fullName evidence="10">Multicopper oxidase</fullName>
    </submittedName>
</protein>
<dbReference type="PROSITE" id="PS00080">
    <property type="entry name" value="MULTICOPPER_OXIDASE2"/>
    <property type="match status" value="1"/>
</dbReference>
<dbReference type="InterPro" id="IPR002355">
    <property type="entry name" value="Cu_oxidase_Cu_BS"/>
</dbReference>
<dbReference type="Gene3D" id="2.60.40.420">
    <property type="entry name" value="Cupredoxins - blue copper proteins"/>
    <property type="match status" value="4"/>
</dbReference>
<evidence type="ECO:0000313" key="10">
    <source>
        <dbReference type="EMBL" id="GES72913.1"/>
    </source>
</evidence>
<feature type="chain" id="PRO_5034191916" evidence="6">
    <location>
        <begin position="23"/>
        <end position="683"/>
    </location>
</feature>
<feature type="signal peptide" evidence="6">
    <location>
        <begin position="1"/>
        <end position="22"/>
    </location>
</feature>
<dbReference type="InterPro" id="IPR033138">
    <property type="entry name" value="Cu_oxidase_CS"/>
</dbReference>